<dbReference type="SUPFAM" id="SSF52540">
    <property type="entry name" value="P-loop containing nucleoside triphosphate hydrolases"/>
    <property type="match status" value="1"/>
</dbReference>
<reference evidence="7 8" key="1">
    <citation type="journal article" date="2007" name="Genome Biol.">
        <title>Interrupted coding sequences in Mycobacterium smegmatis: authentic mutations or sequencing errors?</title>
        <authorList>
            <person name="Deshayes C."/>
            <person name="Perrodou E."/>
            <person name="Gallien S."/>
            <person name="Euphrasie D."/>
            <person name="Schaeffer C."/>
            <person name="Van-Dorsselaer A."/>
            <person name="Poch O."/>
            <person name="Lecompte O."/>
            <person name="Reyrat J.M."/>
        </authorList>
    </citation>
    <scope>NUCLEOTIDE SEQUENCE [LARGE SCALE GENOMIC DNA]</scope>
    <source>
        <strain evidence="8">ATCC 700084 / mc(2)155</strain>
    </source>
</reference>
<evidence type="ECO:0000313" key="8">
    <source>
        <dbReference type="Proteomes" id="UP000006158"/>
    </source>
</evidence>
<feature type="domain" description="Swt1-like HEPN" evidence="5">
    <location>
        <begin position="13"/>
        <end position="129"/>
    </location>
</feature>
<sequence length="2122" mass="231332">MMDTGGHHALVGQALTVLARGLSPFVNHVLAKAVPPGTEWPELLRRKDAANGRGGGEYRSTDLAMMLRAMTERLGDVGYPFSRSMPRQAEIYAKELREVRNKWAHTGEFTAPEAYRAIDSAELLLRSIDAPEPAAALAQLKAAVSPLSTGTPTNSETPVTTTTATKTAPRVPTPPRPPQPGAPRIDIAAIPDLSYAMAHCRIPVIDHITIDNTLGDLLGATIEIDVVSAEGSHGGPREVHADLSPGRPTTLRDVDLKLDPASMLTVDEQRPADIRVVVRDPAGAALAEAAHPVNVLAANQWKASPTQLALEMLAAYVQPNSTAVAALMPKVSDRLLETTGNSAIDGYQSENPDRVDAIARAVFEAMRACDIRYAEPPASWGDDGQKVRTPAEVLEGRLGTCLDTTLTMAAVLEQAGINTTIWVLRGHAFLGYWRTDSALSTVSTTEAVEVANQVDLGAIGLIETTMVTQSADGATFDDARAVPRIKYLSDGLGDVIGITDIRQARQARIYPLPSRAVDDQGNVVVTEYKPANGPVIMPYVATETKAAAPQGAVPARVTQWKNALLDLSLRNRLINFTDRAGFRIEIPGPALARFEDAINAGDKITLMASDAVKSVDQARGIRFGRDLPEQERELLLADKHSAYIDITDASYQRGLRNLAYKARTIRDETGANNLYLAFGMLSWHLNDRELRSPLILVPVSLSTSNRGQSYVLTIDEAGASTPNYCLVEKLRTALGLEIPGLANPDEDASGIDLAGTFNSVRRAIADAGLAFRVEDTVHLSILQFAKFPLWKDLDESWEALSRNPLVKHLIETPTSQFVDPVAPPEDVDLDELGASVPVPADSSQLRAVAEAVGGRTFVLEGPPGTGKSQTITNLLAHAMAAGRRVLFVAEKRAALDVVKKRLESVGLGELSLDLHDKSARPAAVRAQIKEALELRVTHDADLLRTKLQSAESSRRSLARYAERLHEMNAVGHSLYTARSRELAADPDVEPFEVPKSLVASADPSILDAVDEVMRGLPEKVDLARPRREHAWGFIDSVPATGLDAAEVYTAAVEFDAALEDVLNGGLALDQLAKAHSPNAVDAWARLAAEPRFPLDAVDSLHEAKGQNQLNGIDQLSAKIAATQPDWLATATPAAMDLDIPAIHKSAVEADESGFFGRKKRRRAVREQLADVLAVDPSTVKLKTLSALTVDIETTYRDVSDLRGRVAKLPTQLIDPSWNPLVSDDATRLADALAAVRRVGKFLSEHPDEPRISAMRAFYRETGQGALAQPLQRLASAWQRLTAVTGTSEAQQRMWAGEGSFLEQWWATRGDRKLQTPASAERWVDLVTHVEPLRKAGMDHVRVDILKGMVVPEDAPLAFDHGAARASVTERLEASALGDFDVTAHTKTIQRFTSSASAIREELRRAIPAELLGSRTFDAAADTGQVGGLRRQLDRKRGGMSVRALMDNFGELITQILPCTLMSPDSVARFFPARPDIFDIVVFDEASQIRVADAIGAMGRAKSVVVVGDSKQMPPTSFAEASATVDDDEDYNPDLVADEESILTECVHAQVPQQWLSWHYRSQDEALIAFSNVHYYGGQLASFPAPHAGTAGHGISLVRVDGHFERSGKGKTLRTNRVEAERIVEDIRRRFAESPDRAPSLGVITFNAQQRDLIENMLRDTRDERLLAALDEPDGLFVKNLENVQGDERDTILFSVAFSKKENGVLPLNFGPLSRPGGERRLNVAVTRARREVVLYASFDPADLRAEETTQVGTKHLKAYLELAARGVDTIIDGGKRQPVIDRHRDDIAEALRHEGFVVRTDVGLSEFRVDLVIADHDEPDRALVAVLLDGAEWYRRKTVADRDGLPIEVLSNLMHWPSVERVWMPEWLNYREATLERLRQAVDDAKQRLAAPVEKPSEPVETPTLVIPPPVTGPKHESATIGGLKSAPTVAAPKPKLHPNIRTFREWSPRIAGDKSVLDALPSPWAKSQVLMVAREIIEVEAPIHRDRLAKLVAGAFGLGRVNDDRRRSIQRVVPTEYRRDRDDFYWGAGVHPDEWSLVRQPEAGGSRPLDEVSLIEIGNAMSIVAEQTGGIETEELKREALALFGGRRVTQAIGARLDDALKQAVDRGVLKFSSSGLVVVA</sequence>
<reference evidence="7 8" key="2">
    <citation type="journal article" date="2009" name="Genome Res.">
        <title>Ortho-proteogenomics: multiple proteomes investigation through orthology and a new MS-based protocol.</title>
        <authorList>
            <person name="Gallien S."/>
            <person name="Perrodou E."/>
            <person name="Carapito C."/>
            <person name="Deshayes C."/>
            <person name="Reyrat J.M."/>
            <person name="Van Dorsselaer A."/>
            <person name="Poch O."/>
            <person name="Schaeffer C."/>
            <person name="Lecompte O."/>
        </authorList>
    </citation>
    <scope>NUCLEOTIDE SEQUENCE [LARGE SCALE GENOMIC DNA]</scope>
    <source>
        <strain evidence="8">ATCC 700084 / mc(2)155</strain>
    </source>
</reference>
<dbReference type="InterPro" id="IPR041650">
    <property type="entry name" value="HEPN_Swt1"/>
</dbReference>
<feature type="domain" description="DUF3320" evidence="2">
    <location>
        <begin position="1959"/>
        <end position="2007"/>
    </location>
</feature>
<dbReference type="EMBL" id="CP001663">
    <property type="protein sequence ID" value="AFP37693.1"/>
    <property type="molecule type" value="Genomic_DNA"/>
</dbReference>
<dbReference type="InterPro" id="IPR021754">
    <property type="entry name" value="DUF3320"/>
</dbReference>
<dbReference type="Pfam" id="PF13086">
    <property type="entry name" value="AAA_11"/>
    <property type="match status" value="1"/>
</dbReference>
<feature type="compositionally biased region" description="Low complexity" evidence="1">
    <location>
        <begin position="147"/>
        <end position="170"/>
    </location>
</feature>
<evidence type="ECO:0000313" key="7">
    <source>
        <dbReference type="EMBL" id="AFP37693.1"/>
    </source>
</evidence>
<feature type="domain" description="DNA2/NAM7 helicase-like C-terminal" evidence="4">
    <location>
        <begin position="1539"/>
        <end position="1734"/>
    </location>
</feature>
<evidence type="ECO:0000259" key="3">
    <source>
        <dbReference type="Pfam" id="PF13086"/>
    </source>
</evidence>
<evidence type="ECO:0000259" key="6">
    <source>
        <dbReference type="Pfam" id="PF18741"/>
    </source>
</evidence>
<feature type="domain" description="DNA2/NAM7 helicase helicase" evidence="3">
    <location>
        <begin position="841"/>
        <end position="962"/>
    </location>
</feature>
<gene>
    <name evidence="7" type="ordered locus">MSMEI_1217</name>
</gene>
<dbReference type="Pfam" id="PF13087">
    <property type="entry name" value="AAA_12"/>
    <property type="match status" value="1"/>
</dbReference>
<dbReference type="InterPro" id="IPR049468">
    <property type="entry name" value="Restrct_endonuc-II-like_dom"/>
</dbReference>
<dbReference type="PATRIC" id="fig|246196.56.peg.1261"/>
<accession>I7FFQ2</accession>
<dbReference type="KEGG" id="msg:MSMEI_1217"/>
<dbReference type="Pfam" id="PF18741">
    <property type="entry name" value="MTES_1575"/>
    <property type="match status" value="1"/>
</dbReference>
<evidence type="ECO:0000259" key="5">
    <source>
        <dbReference type="Pfam" id="PF18731"/>
    </source>
</evidence>
<dbReference type="InterPro" id="IPR041677">
    <property type="entry name" value="DNA2/NAM7_AAA_11"/>
</dbReference>
<feature type="region of interest" description="Disordered" evidence="1">
    <location>
        <begin position="1890"/>
        <end position="1921"/>
    </location>
</feature>
<feature type="domain" description="Restriction endonuclease type II-like" evidence="6">
    <location>
        <begin position="1785"/>
        <end position="1881"/>
    </location>
</feature>
<feature type="compositionally biased region" description="Pro residues" evidence="1">
    <location>
        <begin position="171"/>
        <end position="181"/>
    </location>
</feature>
<proteinExistence type="predicted"/>
<dbReference type="CDD" id="cd18808">
    <property type="entry name" value="SF1_C_Upf1"/>
    <property type="match status" value="1"/>
</dbReference>
<name>I7FFQ2_MYCS2</name>
<protein>
    <recommendedName>
        <fullName evidence="9">DNA helicase</fullName>
    </recommendedName>
</protein>
<dbReference type="Gene3D" id="3.10.620.30">
    <property type="match status" value="1"/>
</dbReference>
<dbReference type="InterPro" id="IPR047187">
    <property type="entry name" value="SF1_C_Upf1"/>
</dbReference>
<dbReference type="Pfam" id="PF11784">
    <property type="entry name" value="DUF3320"/>
    <property type="match status" value="1"/>
</dbReference>
<evidence type="ECO:0008006" key="9">
    <source>
        <dbReference type="Google" id="ProtNLM"/>
    </source>
</evidence>
<dbReference type="InterPro" id="IPR045055">
    <property type="entry name" value="DNA2/NAM7-like"/>
</dbReference>
<dbReference type="InterPro" id="IPR025103">
    <property type="entry name" value="DUF4011"/>
</dbReference>
<dbReference type="Pfam" id="PF18731">
    <property type="entry name" value="HEPN_Swt1"/>
    <property type="match status" value="1"/>
</dbReference>
<dbReference type="Gene3D" id="3.40.50.300">
    <property type="entry name" value="P-loop containing nucleotide triphosphate hydrolases"/>
    <property type="match status" value="3"/>
</dbReference>
<dbReference type="Proteomes" id="UP000006158">
    <property type="component" value="Chromosome"/>
</dbReference>
<dbReference type="PANTHER" id="PTHR10887">
    <property type="entry name" value="DNA2/NAM7 HELICASE FAMILY"/>
    <property type="match status" value="1"/>
</dbReference>
<evidence type="ECO:0000259" key="2">
    <source>
        <dbReference type="Pfam" id="PF11784"/>
    </source>
</evidence>
<dbReference type="InterPro" id="IPR041679">
    <property type="entry name" value="DNA2/NAM7-like_C"/>
</dbReference>
<evidence type="ECO:0000256" key="1">
    <source>
        <dbReference type="SAM" id="MobiDB-lite"/>
    </source>
</evidence>
<dbReference type="Pfam" id="PF13195">
    <property type="entry name" value="DUF4011"/>
    <property type="match status" value="1"/>
</dbReference>
<evidence type="ECO:0000259" key="4">
    <source>
        <dbReference type="Pfam" id="PF13087"/>
    </source>
</evidence>
<feature type="region of interest" description="Disordered" evidence="1">
    <location>
        <begin position="147"/>
        <end position="184"/>
    </location>
</feature>
<dbReference type="PANTHER" id="PTHR10887:SF530">
    <property type="entry name" value="SUPERFAMILY I DNA HELICASES"/>
    <property type="match status" value="1"/>
</dbReference>
<organism evidence="7 8">
    <name type="scientific">Mycolicibacterium smegmatis (strain ATCC 700084 / mc(2)155)</name>
    <name type="common">Mycobacterium smegmatis</name>
    <dbReference type="NCBI Taxonomy" id="246196"/>
    <lineage>
        <taxon>Bacteria</taxon>
        <taxon>Bacillati</taxon>
        <taxon>Actinomycetota</taxon>
        <taxon>Actinomycetes</taxon>
        <taxon>Mycobacteriales</taxon>
        <taxon>Mycobacteriaceae</taxon>
        <taxon>Mycolicibacterium</taxon>
    </lineage>
</organism>
<dbReference type="GO" id="GO:0004386">
    <property type="term" value="F:helicase activity"/>
    <property type="evidence" value="ECO:0007669"/>
    <property type="project" value="InterPro"/>
</dbReference>
<dbReference type="InterPro" id="IPR027417">
    <property type="entry name" value="P-loop_NTPase"/>
</dbReference>